<dbReference type="Proteomes" id="UP000618382">
    <property type="component" value="Unassembled WGS sequence"/>
</dbReference>
<evidence type="ECO:0000313" key="6">
    <source>
        <dbReference type="Proteomes" id="UP000618382"/>
    </source>
</evidence>
<reference evidence="4 5" key="1">
    <citation type="submission" date="2020-07" db="EMBL/GenBank/DDBJ databases">
        <title>Sequencing the genomes of 1000 actinobacteria strains.</title>
        <authorList>
            <person name="Klenk H.-P."/>
        </authorList>
    </citation>
    <scope>NUCLEOTIDE SEQUENCE [LARGE SCALE GENOMIC DNA]</scope>
    <source>
        <strain evidence="4 5">DSM 24482</strain>
    </source>
</reference>
<proteinExistence type="predicted"/>
<feature type="chain" id="PRO_5039017866" description="Lipoprotein" evidence="2">
    <location>
        <begin position="47"/>
        <end position="335"/>
    </location>
</feature>
<evidence type="ECO:0000313" key="4">
    <source>
        <dbReference type="EMBL" id="NYD85978.1"/>
    </source>
</evidence>
<dbReference type="EMBL" id="BONN01000001">
    <property type="protein sequence ID" value="GIG31014.1"/>
    <property type="molecule type" value="Genomic_DNA"/>
</dbReference>
<evidence type="ECO:0000256" key="1">
    <source>
        <dbReference type="SAM" id="MobiDB-lite"/>
    </source>
</evidence>
<feature type="region of interest" description="Disordered" evidence="1">
    <location>
        <begin position="1"/>
        <end position="26"/>
    </location>
</feature>
<dbReference type="Proteomes" id="UP000577956">
    <property type="component" value="Unassembled WGS sequence"/>
</dbReference>
<keyword evidence="6" id="KW-1185">Reference proteome</keyword>
<gene>
    <name evidence="4" type="ORF">BKA21_001527</name>
    <name evidence="3" type="ORF">Col01nite_01730</name>
</gene>
<evidence type="ECO:0008006" key="7">
    <source>
        <dbReference type="Google" id="ProtNLM"/>
    </source>
</evidence>
<sequence length="335" mass="34409">MPIRIRPSTVATGAVRASGAPPGRSRPARRLLALALTAALVTPLGAAPSAAEPAPLVCAGVPAPGGVLDEQVVSDRRVRGGIVVPEGGSCRLHRVTVEGDVRVDPQGWLMVERSAVLGSVHVRGSMAVSRATFHGDVHVDAPDLPRVWAAYLEGGSATFLGRVHGRGAVDLYGVHVVGSFNVTAVALDMRLEDSRFDGWVNVPAAPGIGVGIRWSDLRSGLTIKRGTGHDVCGTDVAGDLVLRDVRGYVAVGAFPAGHGSCPAWGSVGPPPGHPRAGEDPPEQMRTTVGGTLRVVGDGTDLHLHHVHVAGDLLCPDRGVTAGLVTAGGTRTGGCR</sequence>
<evidence type="ECO:0000313" key="3">
    <source>
        <dbReference type="EMBL" id="GIG31014.1"/>
    </source>
</evidence>
<keyword evidence="2" id="KW-0732">Signal</keyword>
<accession>A0A7Y9FF36</accession>
<organism evidence="4 5">
    <name type="scientific">Cellulomonas oligotrophica</name>
    <dbReference type="NCBI Taxonomy" id="931536"/>
    <lineage>
        <taxon>Bacteria</taxon>
        <taxon>Bacillati</taxon>
        <taxon>Actinomycetota</taxon>
        <taxon>Actinomycetes</taxon>
        <taxon>Micrococcales</taxon>
        <taxon>Cellulomonadaceae</taxon>
        <taxon>Cellulomonas</taxon>
    </lineage>
</organism>
<evidence type="ECO:0000313" key="5">
    <source>
        <dbReference type="Proteomes" id="UP000577956"/>
    </source>
</evidence>
<name>A0A7Y9FF36_9CELL</name>
<comment type="caution">
    <text evidence="4">The sequence shown here is derived from an EMBL/GenBank/DDBJ whole genome shotgun (WGS) entry which is preliminary data.</text>
</comment>
<feature type="signal peptide" evidence="2">
    <location>
        <begin position="1"/>
        <end position="46"/>
    </location>
</feature>
<evidence type="ECO:0000256" key="2">
    <source>
        <dbReference type="SAM" id="SignalP"/>
    </source>
</evidence>
<protein>
    <recommendedName>
        <fullName evidence="7">Lipoprotein</fullName>
    </recommendedName>
</protein>
<dbReference type="AlphaFoldDB" id="A0A7Y9FF36"/>
<reference evidence="3 6" key="2">
    <citation type="submission" date="2021-01" db="EMBL/GenBank/DDBJ databases">
        <title>Whole genome shotgun sequence of Cellulomonas oligotrophica NBRC 109435.</title>
        <authorList>
            <person name="Komaki H."/>
            <person name="Tamura T."/>
        </authorList>
    </citation>
    <scope>NUCLEOTIDE SEQUENCE [LARGE SCALE GENOMIC DNA]</scope>
    <source>
        <strain evidence="3 6">NBRC 109435</strain>
    </source>
</reference>
<feature type="compositionally biased region" description="Low complexity" evidence="1">
    <location>
        <begin position="16"/>
        <end position="26"/>
    </location>
</feature>
<dbReference type="RefSeq" id="WP_140457686.1">
    <property type="nucleotide sequence ID" value="NZ_BAABFI010000002.1"/>
</dbReference>
<dbReference type="EMBL" id="JACCBK010000001">
    <property type="protein sequence ID" value="NYD85978.1"/>
    <property type="molecule type" value="Genomic_DNA"/>
</dbReference>